<evidence type="ECO:0000313" key="4">
    <source>
        <dbReference type="Proteomes" id="UP000231994"/>
    </source>
</evidence>
<feature type="domain" description="GTPase-associated protein 1 N-terminal" evidence="2">
    <location>
        <begin position="4"/>
        <end position="130"/>
    </location>
</feature>
<evidence type="ECO:0000259" key="2">
    <source>
        <dbReference type="Pfam" id="PF20013"/>
    </source>
</evidence>
<evidence type="ECO:0000256" key="1">
    <source>
        <dbReference type="SAM" id="MobiDB-lite"/>
    </source>
</evidence>
<name>A0ABC8CM85_CORST</name>
<dbReference type="Proteomes" id="UP000231994">
    <property type="component" value="Chromosome"/>
</dbReference>
<feature type="region of interest" description="Disordered" evidence="1">
    <location>
        <begin position="288"/>
        <end position="397"/>
    </location>
</feature>
<dbReference type="Pfam" id="PF20013">
    <property type="entry name" value="GAP1-N2"/>
    <property type="match status" value="1"/>
</dbReference>
<accession>A0ABC8CM85</accession>
<dbReference type="AlphaFoldDB" id="A0ABC8CM85"/>
<protein>
    <recommendedName>
        <fullName evidence="2">GTPase-associated protein 1 N-terminal domain-containing protein</fullName>
    </recommendedName>
</protein>
<dbReference type="EMBL" id="CP024932">
    <property type="protein sequence ID" value="ATZ09154.1"/>
    <property type="molecule type" value="Genomic_DNA"/>
</dbReference>
<reference evidence="3 4" key="1">
    <citation type="submission" date="2017-11" db="EMBL/GenBank/DDBJ databases">
        <title>Whole genome sequencing of cultured pathogen.</title>
        <authorList>
            <person name="Hoffmann M."/>
            <person name="Sanchez M."/>
            <person name="Timme R."/>
            <person name="Nudel K."/>
            <person name="Bry L."/>
        </authorList>
    </citation>
    <scope>NUCLEOTIDE SEQUENCE [LARGE SCALE GENOMIC DNA]</scope>
    <source>
        <strain evidence="3 4">216</strain>
    </source>
</reference>
<evidence type="ECO:0000313" key="3">
    <source>
        <dbReference type="EMBL" id="ATZ09154.1"/>
    </source>
</evidence>
<dbReference type="RefSeq" id="WP_100619210.1">
    <property type="nucleotide sequence ID" value="NZ_CP024932.1"/>
</dbReference>
<sequence>MGGAFSYASFSRGNGRAGGWGVGSKVGDISPEELQELITYVPTTLNTGIRIPDFPSAQERAELVHRTAVFTLTEEGEKWVTMVSVPAGIDATGRGGNVFTYTCVTDGGTPPAPAQVLFSPDVPTPFSIFEVDKVQIPEKIVRKGPLAFDALIDDFLAGEFQKPATLPAPFKSVTPNPDAGYNARLVSAMAQVLSSKKKSLVVLVAPENQAALWIAATAREVGEQGFGYSTFEKPAGIAELPLGTSTMVVVPESEKLRLMEMVKAGAIPGNPVVFVLGESLPDISAYDDSAVQPQQSTVAEQPRPFGEPQAPAAEASPFLPEAPRSPQPTGFAEQQPLGAYNATSSNPFADVSAAPAPVNPAPETPKTPESTVPVNPAPVHPRVEHRVSPSAAPRPNAWVPPLTKQEIEHLYNYDPAWWLKYLNANRGRAIHLAILDRSCYPEGYYTLALAAAIASWVQLFESPYKLLVCEILRGLDDDTIAQARALVVERFTGVIKLDRCRMGIDSQSDPGRFIKEIAEEIARNVQSQREVEDYG</sequence>
<gene>
    <name evidence="3" type="ORF">A9D01_10770</name>
</gene>
<organism evidence="3 4">
    <name type="scientific">Corynebacterium striatum</name>
    <dbReference type="NCBI Taxonomy" id="43770"/>
    <lineage>
        <taxon>Bacteria</taxon>
        <taxon>Bacillati</taxon>
        <taxon>Actinomycetota</taxon>
        <taxon>Actinomycetes</taxon>
        <taxon>Mycobacteriales</taxon>
        <taxon>Corynebacteriaceae</taxon>
        <taxon>Corynebacterium</taxon>
    </lineage>
</organism>
<proteinExistence type="predicted"/>
<dbReference type="InterPro" id="IPR045402">
    <property type="entry name" value="GAP1-N2"/>
</dbReference>